<proteinExistence type="inferred from homology"/>
<feature type="binding site" evidence="8">
    <location>
        <begin position="13"/>
        <end position="15"/>
    </location>
    <ligand>
        <name>GTP</name>
        <dbReference type="ChEBI" id="CHEBI:37565"/>
    </ligand>
</feature>
<dbReference type="EC" id="2.7.7.77" evidence="8"/>
<sequence>MPASDSPHCLVILAGGQSRRMGRPKATILFDGQRLIDRLIARYEDMADRIILSAPEDFGTGLPFIADDPDSPGGPVGAIYTLSKKIRDVCPGAERFVTVPVDAPFPPKDLISRLTGPDGCTVAEGQERLHPTFGCWDPAIISAVHHTHETGDRAPSLHWLVKQCGARTVFWEEDKAFLNINTPEELAAAKDREKEKPAHGRNVHRLR</sequence>
<evidence type="ECO:0000259" key="10">
    <source>
        <dbReference type="Pfam" id="PF12804"/>
    </source>
</evidence>
<dbReference type="Pfam" id="PF12804">
    <property type="entry name" value="NTP_transf_3"/>
    <property type="match status" value="1"/>
</dbReference>
<keyword evidence="5 8" id="KW-0460">Magnesium</keyword>
<gene>
    <name evidence="8" type="primary">mobA</name>
    <name evidence="11" type="ORF">SAMN02745824_1608</name>
</gene>
<feature type="binding site" evidence="8">
    <location>
        <position position="67"/>
    </location>
    <ligand>
        <name>GTP</name>
        <dbReference type="ChEBI" id="CHEBI:37565"/>
    </ligand>
</feature>
<feature type="binding site" evidence="8">
    <location>
        <position position="25"/>
    </location>
    <ligand>
        <name>GTP</name>
        <dbReference type="ChEBI" id="CHEBI:37565"/>
    </ligand>
</feature>
<dbReference type="GO" id="GO:0006777">
    <property type="term" value="P:Mo-molybdopterin cofactor biosynthetic process"/>
    <property type="evidence" value="ECO:0007669"/>
    <property type="project" value="UniProtKB-KW"/>
</dbReference>
<comment type="function">
    <text evidence="8">Transfers a GMP moiety from GTP to Mo-molybdopterin (Mo-MPT) cofactor (Moco or molybdenum cofactor) to form Mo-molybdopterin guanine dinucleotide (Mo-MGD) cofactor.</text>
</comment>
<dbReference type="InterPro" id="IPR013482">
    <property type="entry name" value="Molybde_CF_guanTrfase"/>
</dbReference>
<feature type="domain" description="MobA-like NTP transferase" evidence="10">
    <location>
        <begin position="11"/>
        <end position="149"/>
    </location>
</feature>
<evidence type="ECO:0000313" key="11">
    <source>
        <dbReference type="EMBL" id="SIN66347.1"/>
    </source>
</evidence>
<keyword evidence="12" id="KW-1185">Reference proteome</keyword>
<keyword evidence="4 8" id="KW-0547">Nucleotide-binding</keyword>
<feature type="binding site" evidence="8">
    <location>
        <position position="102"/>
    </location>
    <ligand>
        <name>GTP</name>
        <dbReference type="ChEBI" id="CHEBI:37565"/>
    </ligand>
</feature>
<dbReference type="GO" id="GO:0046872">
    <property type="term" value="F:metal ion binding"/>
    <property type="evidence" value="ECO:0007669"/>
    <property type="project" value="UniProtKB-KW"/>
</dbReference>
<comment type="subcellular location">
    <subcellularLocation>
        <location evidence="8">Cytoplasm</location>
    </subcellularLocation>
</comment>
<evidence type="ECO:0000313" key="12">
    <source>
        <dbReference type="Proteomes" id="UP000185192"/>
    </source>
</evidence>
<comment type="caution">
    <text evidence="8">Lacks conserved residue(s) required for the propagation of feature annotation.</text>
</comment>
<evidence type="ECO:0000256" key="6">
    <source>
        <dbReference type="ARBA" id="ARBA00023134"/>
    </source>
</evidence>
<dbReference type="HAMAP" id="MF_00316">
    <property type="entry name" value="MobA"/>
    <property type="match status" value="1"/>
</dbReference>
<dbReference type="PANTHER" id="PTHR19136">
    <property type="entry name" value="MOLYBDENUM COFACTOR GUANYLYLTRANSFERASE"/>
    <property type="match status" value="1"/>
</dbReference>
<protein>
    <recommendedName>
        <fullName evidence="8">Molybdenum cofactor guanylyltransferase</fullName>
        <shortName evidence="8">MoCo guanylyltransferase</shortName>
        <ecNumber evidence="8">2.7.7.77</ecNumber>
    </recommendedName>
    <alternativeName>
        <fullName evidence="8">GTP:molybdopterin guanylyltransferase</fullName>
    </alternativeName>
    <alternativeName>
        <fullName evidence="8">Mo-MPT guanylyltransferase</fullName>
    </alternativeName>
    <alternativeName>
        <fullName evidence="8">Molybdopterin guanylyltransferase</fullName>
    </alternativeName>
    <alternativeName>
        <fullName evidence="8">Molybdopterin-guanine dinucleotide synthase</fullName>
        <shortName evidence="8">MGD synthase</shortName>
    </alternativeName>
</protein>
<evidence type="ECO:0000256" key="5">
    <source>
        <dbReference type="ARBA" id="ARBA00022842"/>
    </source>
</evidence>
<keyword evidence="1 8" id="KW-0963">Cytoplasm</keyword>
<keyword evidence="2 8" id="KW-0808">Transferase</keyword>
<dbReference type="RefSeq" id="WP_143182761.1">
    <property type="nucleotide sequence ID" value="NZ_FSQW01000001.1"/>
</dbReference>
<comment type="catalytic activity">
    <reaction evidence="8">
        <text>Mo-molybdopterin + GTP + H(+) = Mo-molybdopterin guanine dinucleotide + diphosphate</text>
        <dbReference type="Rhea" id="RHEA:34243"/>
        <dbReference type="ChEBI" id="CHEBI:15378"/>
        <dbReference type="ChEBI" id="CHEBI:33019"/>
        <dbReference type="ChEBI" id="CHEBI:37565"/>
        <dbReference type="ChEBI" id="CHEBI:71302"/>
        <dbReference type="ChEBI" id="CHEBI:71310"/>
        <dbReference type="EC" id="2.7.7.77"/>
    </reaction>
</comment>
<feature type="compositionally biased region" description="Basic and acidic residues" evidence="9">
    <location>
        <begin position="188"/>
        <end position="198"/>
    </location>
</feature>
<dbReference type="OrthoDB" id="9788394at2"/>
<dbReference type="STRING" id="1123272.SAMN02745824_1608"/>
<comment type="cofactor">
    <cofactor evidence="8">
        <name>Mg(2+)</name>
        <dbReference type="ChEBI" id="CHEBI:18420"/>
    </cofactor>
</comment>
<comment type="domain">
    <text evidence="8">The N-terminal domain determines nucleotide recognition and specific binding, while the C-terminal domain determines the specific binding to the target protein.</text>
</comment>
<reference evidence="12" key="1">
    <citation type="submission" date="2016-11" db="EMBL/GenBank/DDBJ databases">
        <authorList>
            <person name="Varghese N."/>
            <person name="Submissions S."/>
        </authorList>
    </citation>
    <scope>NUCLEOTIDE SEQUENCE [LARGE SCALE GENOMIC DNA]</scope>
    <source>
        <strain evidence="12">DSM 22363</strain>
    </source>
</reference>
<keyword evidence="3 8" id="KW-0479">Metal-binding</keyword>
<dbReference type="InterPro" id="IPR029044">
    <property type="entry name" value="Nucleotide-diphossugar_trans"/>
</dbReference>
<evidence type="ECO:0000256" key="8">
    <source>
        <dbReference type="HAMAP-Rule" id="MF_00316"/>
    </source>
</evidence>
<dbReference type="GO" id="GO:0061603">
    <property type="term" value="F:molybdenum cofactor guanylyltransferase activity"/>
    <property type="evidence" value="ECO:0007669"/>
    <property type="project" value="UniProtKB-EC"/>
</dbReference>
<evidence type="ECO:0000256" key="1">
    <source>
        <dbReference type="ARBA" id="ARBA00022490"/>
    </source>
</evidence>
<name>A0A1N6D6L1_9SPHN</name>
<comment type="similarity">
    <text evidence="8">Belongs to the MobA family.</text>
</comment>
<dbReference type="PANTHER" id="PTHR19136:SF81">
    <property type="entry name" value="MOLYBDENUM COFACTOR GUANYLYLTRANSFERASE"/>
    <property type="match status" value="1"/>
</dbReference>
<evidence type="ECO:0000256" key="9">
    <source>
        <dbReference type="SAM" id="MobiDB-lite"/>
    </source>
</evidence>
<dbReference type="SUPFAM" id="SSF53448">
    <property type="entry name" value="Nucleotide-diphospho-sugar transferases"/>
    <property type="match status" value="1"/>
</dbReference>
<dbReference type="CDD" id="cd02503">
    <property type="entry name" value="MobA"/>
    <property type="match status" value="1"/>
</dbReference>
<dbReference type="InterPro" id="IPR025877">
    <property type="entry name" value="MobA-like_NTP_Trfase"/>
</dbReference>
<comment type="subunit">
    <text evidence="8">Monomer.</text>
</comment>
<feature type="binding site" evidence="8">
    <location>
        <position position="102"/>
    </location>
    <ligand>
        <name>Mg(2+)</name>
        <dbReference type="ChEBI" id="CHEBI:18420"/>
    </ligand>
</feature>
<dbReference type="EMBL" id="FSQW01000001">
    <property type="protein sequence ID" value="SIN66347.1"/>
    <property type="molecule type" value="Genomic_DNA"/>
</dbReference>
<evidence type="ECO:0000256" key="2">
    <source>
        <dbReference type="ARBA" id="ARBA00022679"/>
    </source>
</evidence>
<dbReference type="AlphaFoldDB" id="A0A1N6D6L1"/>
<dbReference type="GO" id="GO:0005525">
    <property type="term" value="F:GTP binding"/>
    <property type="evidence" value="ECO:0007669"/>
    <property type="project" value="UniProtKB-UniRule"/>
</dbReference>
<dbReference type="GO" id="GO:0005737">
    <property type="term" value="C:cytoplasm"/>
    <property type="evidence" value="ECO:0007669"/>
    <property type="project" value="UniProtKB-SubCell"/>
</dbReference>
<organism evidence="11 12">
    <name type="scientific">Parasphingorhabdus marina DSM 22363</name>
    <dbReference type="NCBI Taxonomy" id="1123272"/>
    <lineage>
        <taxon>Bacteria</taxon>
        <taxon>Pseudomonadati</taxon>
        <taxon>Pseudomonadota</taxon>
        <taxon>Alphaproteobacteria</taxon>
        <taxon>Sphingomonadales</taxon>
        <taxon>Sphingomonadaceae</taxon>
        <taxon>Parasphingorhabdus</taxon>
    </lineage>
</organism>
<dbReference type="Proteomes" id="UP000185192">
    <property type="component" value="Unassembled WGS sequence"/>
</dbReference>
<feature type="region of interest" description="Disordered" evidence="9">
    <location>
        <begin position="188"/>
        <end position="207"/>
    </location>
</feature>
<evidence type="ECO:0000256" key="3">
    <source>
        <dbReference type="ARBA" id="ARBA00022723"/>
    </source>
</evidence>
<keyword evidence="7 8" id="KW-0501">Molybdenum cofactor biosynthesis</keyword>
<evidence type="ECO:0000256" key="7">
    <source>
        <dbReference type="ARBA" id="ARBA00023150"/>
    </source>
</evidence>
<evidence type="ECO:0000256" key="4">
    <source>
        <dbReference type="ARBA" id="ARBA00022741"/>
    </source>
</evidence>
<accession>A0A1N6D6L1</accession>
<keyword evidence="6 8" id="KW-0342">GTP-binding</keyword>
<dbReference type="Gene3D" id="3.90.550.10">
    <property type="entry name" value="Spore Coat Polysaccharide Biosynthesis Protein SpsA, Chain A"/>
    <property type="match status" value="1"/>
</dbReference>